<dbReference type="GO" id="GO:0006457">
    <property type="term" value="P:protein folding"/>
    <property type="evidence" value="ECO:0007669"/>
    <property type="project" value="TreeGrafter"/>
</dbReference>
<dbReference type="PANTHER" id="PTHR18929:SF240">
    <property type="entry name" value="PROTEIN DISULFIDE-ISOMERASE"/>
    <property type="match status" value="1"/>
</dbReference>
<dbReference type="EMBL" id="UZAM01020030">
    <property type="protein sequence ID" value="VDP53760.1"/>
    <property type="molecule type" value="Genomic_DNA"/>
</dbReference>
<gene>
    <name evidence="2" type="ORF">SBAD_LOCUS13070</name>
</gene>
<comment type="similarity">
    <text evidence="1">Belongs to the protein disulfide isomerase family.</text>
</comment>
<dbReference type="Proteomes" id="UP000270296">
    <property type="component" value="Unassembled WGS sequence"/>
</dbReference>
<dbReference type="InterPro" id="IPR036249">
    <property type="entry name" value="Thioredoxin-like_sf"/>
</dbReference>
<name>A0A183JB22_9BILA</name>
<reference evidence="2 3" key="2">
    <citation type="submission" date="2018-11" db="EMBL/GenBank/DDBJ databases">
        <authorList>
            <consortium name="Pathogen Informatics"/>
        </authorList>
    </citation>
    <scope>NUCLEOTIDE SEQUENCE [LARGE SCALE GENOMIC DNA]</scope>
</reference>
<dbReference type="AlphaFoldDB" id="A0A183JB22"/>
<evidence type="ECO:0000313" key="2">
    <source>
        <dbReference type="EMBL" id="VDP53760.1"/>
    </source>
</evidence>
<dbReference type="PANTHER" id="PTHR18929">
    <property type="entry name" value="PROTEIN DISULFIDE ISOMERASE"/>
    <property type="match status" value="1"/>
</dbReference>
<reference evidence="4" key="1">
    <citation type="submission" date="2016-06" db="UniProtKB">
        <authorList>
            <consortium name="WormBaseParasite"/>
        </authorList>
    </citation>
    <scope>IDENTIFICATION</scope>
</reference>
<proteinExistence type="inferred from homology"/>
<dbReference type="WBParaSite" id="SBAD_0001348601-mRNA-1">
    <property type="protein sequence ID" value="SBAD_0001348601-mRNA-1"/>
    <property type="gene ID" value="SBAD_0001348601"/>
</dbReference>
<dbReference type="Pfam" id="PF13848">
    <property type="entry name" value="Thioredoxin_6"/>
    <property type="match status" value="1"/>
</dbReference>
<dbReference type="CDD" id="cd02981">
    <property type="entry name" value="PDI_b_family"/>
    <property type="match status" value="1"/>
</dbReference>
<dbReference type="GO" id="GO:0003756">
    <property type="term" value="F:protein disulfide isomerase activity"/>
    <property type="evidence" value="ECO:0007669"/>
    <property type="project" value="TreeGrafter"/>
</dbReference>
<dbReference type="SUPFAM" id="SSF52833">
    <property type="entry name" value="Thioredoxin-like"/>
    <property type="match status" value="1"/>
</dbReference>
<keyword evidence="3" id="KW-1185">Reference proteome</keyword>
<dbReference type="Gene3D" id="3.40.30.10">
    <property type="entry name" value="Glutaredoxin"/>
    <property type="match status" value="2"/>
</dbReference>
<sequence>MLKIADEMDDIKFGMTSNSEVYSALDVKSDGVVLFKKFDEKKDVYDGKYEEDSLKGWIYVNSLPLVIDFNQETAEKIFKGHVKSIVLLFDSKQREGFVDEVKEFAKIAQKFKQK</sequence>
<organism evidence="4">
    <name type="scientific">Soboliphyme baturini</name>
    <dbReference type="NCBI Taxonomy" id="241478"/>
    <lineage>
        <taxon>Eukaryota</taxon>
        <taxon>Metazoa</taxon>
        <taxon>Ecdysozoa</taxon>
        <taxon>Nematoda</taxon>
        <taxon>Enoplea</taxon>
        <taxon>Dorylaimia</taxon>
        <taxon>Dioctophymatida</taxon>
        <taxon>Dioctophymatoidea</taxon>
        <taxon>Soboliphymatidae</taxon>
        <taxon>Soboliphyme</taxon>
    </lineage>
</organism>
<evidence type="ECO:0000313" key="3">
    <source>
        <dbReference type="Proteomes" id="UP000270296"/>
    </source>
</evidence>
<accession>A0A183JB22</accession>
<evidence type="ECO:0000313" key="4">
    <source>
        <dbReference type="WBParaSite" id="SBAD_0001348601-mRNA-1"/>
    </source>
</evidence>
<evidence type="ECO:0000256" key="1">
    <source>
        <dbReference type="ARBA" id="ARBA00006347"/>
    </source>
</evidence>
<protein>
    <submittedName>
        <fullName evidence="4">FERM domain-containing protein</fullName>
    </submittedName>
</protein>
<dbReference type="OrthoDB" id="427280at2759"/>
<dbReference type="GO" id="GO:0034976">
    <property type="term" value="P:response to endoplasmic reticulum stress"/>
    <property type="evidence" value="ECO:0007669"/>
    <property type="project" value="TreeGrafter"/>
</dbReference>
<dbReference type="GO" id="GO:0005783">
    <property type="term" value="C:endoplasmic reticulum"/>
    <property type="evidence" value="ECO:0007669"/>
    <property type="project" value="TreeGrafter"/>
</dbReference>